<keyword evidence="2 3" id="KW-1133">Transmembrane helix</keyword>
<comment type="caution">
    <text evidence="4">The sequence shown here is derived from an EMBL/GenBank/DDBJ whole genome shotgun (WGS) entry which is preliminary data.</text>
</comment>
<evidence type="ECO:0000256" key="2">
    <source>
        <dbReference type="ARBA" id="ARBA00022989"/>
    </source>
</evidence>
<keyword evidence="1 3" id="KW-0812">Transmembrane</keyword>
<dbReference type="GO" id="GO:0016020">
    <property type="term" value="C:membrane"/>
    <property type="evidence" value="ECO:0007669"/>
    <property type="project" value="InterPro"/>
</dbReference>
<feature type="transmembrane region" description="Helical" evidence="3">
    <location>
        <begin position="76"/>
        <end position="94"/>
    </location>
</feature>
<name>A0A6V6XZN2_9FIRM</name>
<dbReference type="PANTHER" id="PTHR37815">
    <property type="entry name" value="UPF0397 PROTEIN BC_2624-RELATED"/>
    <property type="match status" value="1"/>
</dbReference>
<feature type="transmembrane region" description="Helical" evidence="3">
    <location>
        <begin position="12"/>
        <end position="33"/>
    </location>
</feature>
<evidence type="ECO:0000256" key="1">
    <source>
        <dbReference type="ARBA" id="ARBA00022692"/>
    </source>
</evidence>
<evidence type="ECO:0000313" key="5">
    <source>
        <dbReference type="Proteomes" id="UP000586454"/>
    </source>
</evidence>
<evidence type="ECO:0000256" key="3">
    <source>
        <dbReference type="SAM" id="Phobius"/>
    </source>
</evidence>
<dbReference type="Gene3D" id="1.10.1760.20">
    <property type="match status" value="1"/>
</dbReference>
<organism evidence="4 5">
    <name type="scientific">Aedoeadaptatus nemausensis</name>
    <dbReference type="NCBI Taxonomy" id="2582829"/>
    <lineage>
        <taxon>Bacteria</taxon>
        <taxon>Bacillati</taxon>
        <taxon>Bacillota</taxon>
        <taxon>Tissierellia</taxon>
        <taxon>Tissierellales</taxon>
        <taxon>Peptoniphilaceae</taxon>
        <taxon>Aedoeadaptatus</taxon>
    </lineage>
</organism>
<gene>
    <name evidence="4" type="primary">hmpT</name>
    <name evidence="4" type="ORF">PEPNEM18_00236</name>
</gene>
<dbReference type="AlphaFoldDB" id="A0A6V6XZN2"/>
<accession>A0A6V6XZN2</accession>
<evidence type="ECO:0000313" key="4">
    <source>
        <dbReference type="EMBL" id="CAC9924373.1"/>
    </source>
</evidence>
<proteinExistence type="predicted"/>
<dbReference type="Proteomes" id="UP000586454">
    <property type="component" value="Unassembled WGS sequence"/>
</dbReference>
<dbReference type="PANTHER" id="PTHR37815:SF3">
    <property type="entry name" value="UPF0397 PROTEIN SPR0429"/>
    <property type="match status" value="1"/>
</dbReference>
<dbReference type="EMBL" id="CAIJCS010000014">
    <property type="protein sequence ID" value="CAC9924373.1"/>
    <property type="molecule type" value="Genomic_DNA"/>
</dbReference>
<sequence length="170" mass="17674">MIHMKKISTQKLTLIAMFIALTTIATMVIQIPIPATKGYLNIGDTLLICAGLLLGKTVGGIVGGIGSAMADLLSGYAFYAPITLVVKGLEGYLAGALNEKTKLPTIVSAIIAGLVMAVGYLLAEGIILYNFPTALASFVPNILQGVAGAALATILYPVLKTAPIIKKMNR</sequence>
<dbReference type="Pfam" id="PF07155">
    <property type="entry name" value="ECF-ribofla_trS"/>
    <property type="match status" value="1"/>
</dbReference>
<keyword evidence="5" id="KW-1185">Reference proteome</keyword>
<feature type="transmembrane region" description="Helical" evidence="3">
    <location>
        <begin position="106"/>
        <end position="129"/>
    </location>
</feature>
<feature type="transmembrane region" description="Helical" evidence="3">
    <location>
        <begin position="141"/>
        <end position="159"/>
    </location>
</feature>
<dbReference type="InterPro" id="IPR009825">
    <property type="entry name" value="ECF_substrate-spec-like"/>
</dbReference>
<protein>
    <submittedName>
        <fullName evidence="4">Thiamine transporter HmpT</fullName>
    </submittedName>
</protein>
<reference evidence="4 5" key="1">
    <citation type="submission" date="2020-06" db="EMBL/GenBank/DDBJ databases">
        <authorList>
            <person name="Criscuolo A."/>
        </authorList>
    </citation>
    <scope>NUCLEOTIDE SEQUENCE [LARGE SCALE GENOMIC DNA]</scope>
    <source>
        <strain evidence="4">1804121828</strain>
    </source>
</reference>
<keyword evidence="3" id="KW-0472">Membrane</keyword>